<evidence type="ECO:0000313" key="2">
    <source>
        <dbReference type="EMBL" id="ADE57220.1"/>
    </source>
</evidence>
<reference evidence="2 3" key="1">
    <citation type="journal article" date="2010" name="Stand. Genomic Sci.">
        <title>Complete genome sequence of Aminobacterium colombiense type strain (ALA-1).</title>
        <authorList>
            <person name="Chertkov O."/>
            <person name="Sikorski J."/>
            <person name="Brambilla E."/>
            <person name="Lapidus A."/>
            <person name="Copeland A."/>
            <person name="Glavina Del Rio T."/>
            <person name="Nolan M."/>
            <person name="Lucas S."/>
            <person name="Tice H."/>
            <person name="Cheng J.F."/>
            <person name="Han C."/>
            <person name="Detter J.C."/>
            <person name="Bruce D."/>
            <person name="Tapia R."/>
            <person name="Goodwin L."/>
            <person name="Pitluck S."/>
            <person name="Liolios K."/>
            <person name="Ivanova N."/>
            <person name="Mavromatis K."/>
            <person name="Ovchinnikova G."/>
            <person name="Pati A."/>
            <person name="Chen A."/>
            <person name="Palaniappan K."/>
            <person name="Land M."/>
            <person name="Hauser L."/>
            <person name="Chang Y.J."/>
            <person name="Jeffries C.D."/>
            <person name="Spring S."/>
            <person name="Rohde M."/>
            <person name="Goker M."/>
            <person name="Bristow J."/>
            <person name="Eisen J.A."/>
            <person name="Markowitz V."/>
            <person name="Hugenholtz P."/>
            <person name="Kyrpides N.C."/>
            <person name="Klenk H.P."/>
        </authorList>
    </citation>
    <scope>NUCLEOTIDE SEQUENCE [LARGE SCALE GENOMIC DNA]</scope>
    <source>
        <strain evidence="3">DSM 12261 / ALA-1</strain>
    </source>
</reference>
<keyword evidence="1" id="KW-1133">Transmembrane helix</keyword>
<gene>
    <name evidence="2" type="ordered locus">Amico_1096</name>
</gene>
<evidence type="ECO:0000313" key="3">
    <source>
        <dbReference type="Proteomes" id="UP000002366"/>
    </source>
</evidence>
<dbReference type="STRING" id="572547.Amico_1096"/>
<dbReference type="KEGG" id="aco:Amico_1096"/>
<dbReference type="AlphaFoldDB" id="D5EF88"/>
<keyword evidence="1" id="KW-0812">Transmembrane</keyword>
<dbReference type="HOGENOM" id="CLU_3362844_0_0_0"/>
<dbReference type="EMBL" id="CP001997">
    <property type="protein sequence ID" value="ADE57220.1"/>
    <property type="molecule type" value="Genomic_DNA"/>
</dbReference>
<feature type="transmembrane region" description="Helical" evidence="1">
    <location>
        <begin position="6"/>
        <end position="27"/>
    </location>
</feature>
<protein>
    <submittedName>
        <fullName evidence="2">Uncharacterized protein</fullName>
    </submittedName>
</protein>
<name>D5EF88_AMICL</name>
<proteinExistence type="predicted"/>
<keyword evidence="1" id="KW-0472">Membrane</keyword>
<accession>D5EF88</accession>
<keyword evidence="3" id="KW-1185">Reference proteome</keyword>
<dbReference type="Proteomes" id="UP000002366">
    <property type="component" value="Chromosome"/>
</dbReference>
<evidence type="ECO:0000256" key="1">
    <source>
        <dbReference type="SAM" id="Phobius"/>
    </source>
</evidence>
<sequence length="35" mass="3687">MTSFLAFVGGMACGAIVTVFILFLLAFKDGMPGYP</sequence>
<organism evidence="2 3">
    <name type="scientific">Aminobacterium colombiense (strain DSM 12261 / ALA-1)</name>
    <dbReference type="NCBI Taxonomy" id="572547"/>
    <lineage>
        <taxon>Bacteria</taxon>
        <taxon>Thermotogati</taxon>
        <taxon>Synergistota</taxon>
        <taxon>Synergistia</taxon>
        <taxon>Synergistales</taxon>
        <taxon>Aminobacteriaceae</taxon>
        <taxon>Aminobacterium</taxon>
    </lineage>
</organism>